<dbReference type="InterPro" id="IPR033910">
    <property type="entry name" value="GluRS_core"/>
</dbReference>
<dbReference type="HAMAP" id="MF_00022">
    <property type="entry name" value="Glu_tRNA_synth_type1"/>
    <property type="match status" value="1"/>
</dbReference>
<dbReference type="InterPro" id="IPR004527">
    <property type="entry name" value="Glu-tRNA-ligase_bac/mito"/>
</dbReference>
<evidence type="ECO:0000256" key="1">
    <source>
        <dbReference type="ARBA" id="ARBA00007894"/>
    </source>
</evidence>
<keyword evidence="6 9" id="KW-0648">Protein biosynthesis</keyword>
<organism evidence="13 14">
    <name type="scientific">Myxozyma melibiosi</name>
    <dbReference type="NCBI Taxonomy" id="54550"/>
    <lineage>
        <taxon>Eukaryota</taxon>
        <taxon>Fungi</taxon>
        <taxon>Dikarya</taxon>
        <taxon>Ascomycota</taxon>
        <taxon>Saccharomycotina</taxon>
        <taxon>Lipomycetes</taxon>
        <taxon>Lipomycetales</taxon>
        <taxon>Lipomycetaceae</taxon>
        <taxon>Myxozyma</taxon>
    </lineage>
</organism>
<reference evidence="13 14" key="1">
    <citation type="submission" date="2024-03" db="EMBL/GenBank/DDBJ databases">
        <title>Genome-scale model development and genomic sequencing of the oleaginous clade Lipomyces.</title>
        <authorList>
            <consortium name="Lawrence Berkeley National Laboratory"/>
            <person name="Czajka J.J."/>
            <person name="Han Y."/>
            <person name="Kim J."/>
            <person name="Mondo S.J."/>
            <person name="Hofstad B.A."/>
            <person name="Robles A."/>
            <person name="Haridas S."/>
            <person name="Riley R."/>
            <person name="LaButti K."/>
            <person name="Pangilinan J."/>
            <person name="Andreopoulos W."/>
            <person name="Lipzen A."/>
            <person name="Yan J."/>
            <person name="Wang M."/>
            <person name="Ng V."/>
            <person name="Grigoriev I.V."/>
            <person name="Spatafora J.W."/>
            <person name="Magnuson J.K."/>
            <person name="Baker S.E."/>
            <person name="Pomraning K.R."/>
        </authorList>
    </citation>
    <scope>NUCLEOTIDE SEQUENCE [LARGE SCALE GENOMIC DNA]</scope>
    <source>
        <strain evidence="13 14">Phaff 52-87</strain>
    </source>
</reference>
<dbReference type="Gene3D" id="3.40.50.620">
    <property type="entry name" value="HUPs"/>
    <property type="match status" value="1"/>
</dbReference>
<dbReference type="Pfam" id="PF19269">
    <property type="entry name" value="Anticodon_2"/>
    <property type="match status" value="1"/>
</dbReference>
<proteinExistence type="inferred from homology"/>
<gene>
    <name evidence="13" type="ORF">BZA70DRAFT_281915</name>
</gene>
<evidence type="ECO:0000256" key="5">
    <source>
        <dbReference type="ARBA" id="ARBA00022840"/>
    </source>
</evidence>
<keyword evidence="7 9" id="KW-0030">Aminoacyl-tRNA synthetase</keyword>
<dbReference type="InterPro" id="IPR008925">
    <property type="entry name" value="aa_tRNA-synth_I_cd-bd_sf"/>
</dbReference>
<dbReference type="SUPFAM" id="SSF48163">
    <property type="entry name" value="An anticodon-binding domain of class I aminoacyl-tRNA synthetases"/>
    <property type="match status" value="1"/>
</dbReference>
<evidence type="ECO:0000256" key="8">
    <source>
        <dbReference type="ARBA" id="ARBA00030865"/>
    </source>
</evidence>
<dbReference type="InterPro" id="IPR020751">
    <property type="entry name" value="aa-tRNA-synth_I_codon-bd_sub2"/>
</dbReference>
<evidence type="ECO:0000256" key="4">
    <source>
        <dbReference type="ARBA" id="ARBA00022741"/>
    </source>
</evidence>
<dbReference type="Pfam" id="PF00749">
    <property type="entry name" value="tRNA-synt_1c"/>
    <property type="match status" value="1"/>
</dbReference>
<dbReference type="Proteomes" id="UP001498771">
    <property type="component" value="Unassembled WGS sequence"/>
</dbReference>
<evidence type="ECO:0000259" key="12">
    <source>
        <dbReference type="Pfam" id="PF19269"/>
    </source>
</evidence>
<dbReference type="GO" id="GO:0004812">
    <property type="term" value="F:aminoacyl-tRNA ligase activity"/>
    <property type="evidence" value="ECO:0007669"/>
    <property type="project" value="UniProtKB-KW"/>
</dbReference>
<accession>A0ABR1F1K0</accession>
<feature type="domain" description="Glutamyl/glutaminyl-tRNA synthetase class Ib catalytic" evidence="11">
    <location>
        <begin position="53"/>
        <end position="391"/>
    </location>
</feature>
<dbReference type="GeneID" id="90038696"/>
<evidence type="ECO:0000256" key="7">
    <source>
        <dbReference type="ARBA" id="ARBA00023146"/>
    </source>
</evidence>
<dbReference type="InterPro" id="IPR000924">
    <property type="entry name" value="Glu/Gln-tRNA-synth"/>
</dbReference>
<evidence type="ECO:0000259" key="11">
    <source>
        <dbReference type="Pfam" id="PF00749"/>
    </source>
</evidence>
<feature type="region of interest" description="Disordered" evidence="10">
    <location>
        <begin position="29"/>
        <end position="53"/>
    </location>
</feature>
<sequence length="576" mass="65132">MILTRGCLRLRWSLLRSYSTAPDIRSITASRRAGRKKVGPLAEKDGHPTTPARTRFAPSPTGFVHLGSLRTALYNFLLARATGGQFLLRIEDTDQTRKKDGAEDDIYEALRWAGVEWDEGPEVGGECGPYRQSERLGIYKEYAEKLLESGHAYRCFCTKDRLDKLRDSAQKMKPPSMATYDRYCYHIDHETSAAKAASNEPFTIRLKAPESYPVMKDLLHGELDLQVQSNYSDPRYDDPVLFKTDGFPTYHLANVVDDHLMRITHVIRGEEWLPSTPKHLALYNAFGWTPPEFIHIPLLTSLEDKKLSKRTGDVGIKAYKENGILPEALVNFVALYGWSPPLGAQENGTNKKKKREATAMGEIMTMKDLIANFNLNGLTKGNAKVSESKLEFFNSYFLRTRIEDPEKRRELALEIQPALISKFSDISTKKQHKHKFEVEYIEKVLTVFKGSLKTLPELPNVASYAFTDLPSYGSKEGMDYISDLSITREGDDAVKFLQEFAVWWTRAENVPSVEEIDAKIKFFARESGYKPTTVFHALRFAIAGSVPGAPLPLLVDLLDPDTVTIRIVNALRILKL</sequence>
<evidence type="ECO:0000256" key="3">
    <source>
        <dbReference type="ARBA" id="ARBA00022598"/>
    </source>
</evidence>
<dbReference type="EMBL" id="JBBJBU010000010">
    <property type="protein sequence ID" value="KAK7203721.1"/>
    <property type="molecule type" value="Genomic_DNA"/>
</dbReference>
<dbReference type="InterPro" id="IPR020058">
    <property type="entry name" value="Glu/Gln-tRNA-synth_Ib_cat-dom"/>
</dbReference>
<keyword evidence="4 9" id="KW-0547">Nucleotide-binding</keyword>
<keyword evidence="14" id="KW-1185">Reference proteome</keyword>
<dbReference type="InterPro" id="IPR014729">
    <property type="entry name" value="Rossmann-like_a/b/a_fold"/>
</dbReference>
<evidence type="ECO:0000256" key="9">
    <source>
        <dbReference type="RuleBase" id="RU363037"/>
    </source>
</evidence>
<keyword evidence="5 9" id="KW-0067">ATP-binding</keyword>
<evidence type="ECO:0000313" key="13">
    <source>
        <dbReference type="EMBL" id="KAK7203721.1"/>
    </source>
</evidence>
<name>A0ABR1F1K0_9ASCO</name>
<evidence type="ECO:0000256" key="6">
    <source>
        <dbReference type="ARBA" id="ARBA00022917"/>
    </source>
</evidence>
<dbReference type="RefSeq" id="XP_064766754.1">
    <property type="nucleotide sequence ID" value="XM_064913184.1"/>
</dbReference>
<dbReference type="PANTHER" id="PTHR43311">
    <property type="entry name" value="GLUTAMATE--TRNA LIGASE"/>
    <property type="match status" value="1"/>
</dbReference>
<comment type="similarity">
    <text evidence="1">Belongs to the class-I aminoacyl-tRNA synthetase family. Glutamate--tRNA ligase type 1 subfamily.</text>
</comment>
<dbReference type="CDD" id="cd00808">
    <property type="entry name" value="GluRS_core"/>
    <property type="match status" value="1"/>
</dbReference>
<dbReference type="SUPFAM" id="SSF52374">
    <property type="entry name" value="Nucleotidylyl transferase"/>
    <property type="match status" value="1"/>
</dbReference>
<dbReference type="PRINTS" id="PR00987">
    <property type="entry name" value="TRNASYNTHGLU"/>
</dbReference>
<dbReference type="Gene3D" id="1.10.10.350">
    <property type="match status" value="1"/>
</dbReference>
<dbReference type="InterPro" id="IPR045462">
    <property type="entry name" value="aa-tRNA-synth_I_cd-bd"/>
</dbReference>
<evidence type="ECO:0000256" key="2">
    <source>
        <dbReference type="ARBA" id="ARBA00012835"/>
    </source>
</evidence>
<comment type="caution">
    <text evidence="13">The sequence shown here is derived from an EMBL/GenBank/DDBJ whole genome shotgun (WGS) entry which is preliminary data.</text>
</comment>
<dbReference type="EC" id="6.1.1.17" evidence="2"/>
<keyword evidence="3 9" id="KW-0436">Ligase</keyword>
<protein>
    <recommendedName>
        <fullName evidence="2">glutamate--tRNA ligase</fullName>
        <ecNumber evidence="2">6.1.1.17</ecNumber>
    </recommendedName>
    <alternativeName>
        <fullName evidence="8">Glutamyl-tRNA synthetase</fullName>
    </alternativeName>
</protein>
<dbReference type="InterPro" id="IPR049940">
    <property type="entry name" value="GluQ/Sye"/>
</dbReference>
<evidence type="ECO:0000313" key="14">
    <source>
        <dbReference type="Proteomes" id="UP001498771"/>
    </source>
</evidence>
<dbReference type="PANTHER" id="PTHR43311:SF2">
    <property type="entry name" value="GLUTAMATE--TRNA LIGASE, MITOCHONDRIAL-RELATED"/>
    <property type="match status" value="1"/>
</dbReference>
<dbReference type="NCBIfam" id="TIGR00464">
    <property type="entry name" value="gltX_bact"/>
    <property type="match status" value="1"/>
</dbReference>
<evidence type="ECO:0000256" key="10">
    <source>
        <dbReference type="SAM" id="MobiDB-lite"/>
    </source>
</evidence>
<feature type="domain" description="Aminoacyl-tRNA synthetase class I anticodon-binding" evidence="12">
    <location>
        <begin position="434"/>
        <end position="570"/>
    </location>
</feature>